<proteinExistence type="inferred from homology"/>
<reference evidence="5 6" key="1">
    <citation type="submission" date="2024-05" db="EMBL/GenBank/DDBJ databases">
        <authorList>
            <person name="Liu Q."/>
            <person name="Xin Y.-H."/>
        </authorList>
    </citation>
    <scope>NUCLEOTIDE SEQUENCE [LARGE SCALE GENOMIC DNA]</scope>
    <source>
        <strain evidence="5 6">CGMCC 1.10181</strain>
    </source>
</reference>
<dbReference type="PANTHER" id="PTHR30502">
    <property type="entry name" value="2-KETO-3-DEOXY-L-RHAMNONATE ALDOLASE"/>
    <property type="match status" value="1"/>
</dbReference>
<keyword evidence="3 5" id="KW-0456">Lyase</keyword>
<dbReference type="InterPro" id="IPR005000">
    <property type="entry name" value="Aldolase/citrate-lyase_domain"/>
</dbReference>
<dbReference type="PANTHER" id="PTHR30502:SF0">
    <property type="entry name" value="PHOSPHOENOLPYRUVATE CARBOXYLASE FAMILY PROTEIN"/>
    <property type="match status" value="1"/>
</dbReference>
<dbReference type="InterPro" id="IPR040442">
    <property type="entry name" value="Pyrv_kinase-like_dom_sf"/>
</dbReference>
<protein>
    <submittedName>
        <fullName evidence="5">Aldolase/citrate lyase family protein</fullName>
    </submittedName>
</protein>
<gene>
    <name evidence="5" type="ORF">ABC974_22130</name>
</gene>
<evidence type="ECO:0000256" key="2">
    <source>
        <dbReference type="ARBA" id="ARBA00022723"/>
    </source>
</evidence>
<sequence>MGPLVRANLVKQRLMAGLPVLTLRVLQSRTAEIIRIAKTSGHHGVLLDLQHSSMSLDTCCQLASAALDAGITPIVRVAADMAPTAAAALDGGAQALLLPGIETAEAAVAAIRALRYPPTGCRSVSAALPHSGYVKSPAVDLTRALDAETLILVQIESRRAVENAAAIAAVDGIDALVTGTNDLCAEGGLFLPHDHPEILEMHARLIDICRQEGIPLVAGGIGNRQIMARYLAMGSAPLFLTGSDLDFLIDGSRNAAAAFAELTPEAAI</sequence>
<evidence type="ECO:0000313" key="5">
    <source>
        <dbReference type="EMBL" id="MEN2792346.1"/>
    </source>
</evidence>
<evidence type="ECO:0000313" key="6">
    <source>
        <dbReference type="Proteomes" id="UP001419910"/>
    </source>
</evidence>
<evidence type="ECO:0000259" key="4">
    <source>
        <dbReference type="Pfam" id="PF03328"/>
    </source>
</evidence>
<accession>A0ABU9Y997</accession>
<name>A0ABU9Y997_9SPHN</name>
<dbReference type="Proteomes" id="UP001419910">
    <property type="component" value="Unassembled WGS sequence"/>
</dbReference>
<keyword evidence="2" id="KW-0479">Metal-binding</keyword>
<dbReference type="RefSeq" id="WP_343890955.1">
    <property type="nucleotide sequence ID" value="NZ_BAAAEH010000036.1"/>
</dbReference>
<evidence type="ECO:0000256" key="3">
    <source>
        <dbReference type="ARBA" id="ARBA00023239"/>
    </source>
</evidence>
<dbReference type="GO" id="GO:0016829">
    <property type="term" value="F:lyase activity"/>
    <property type="evidence" value="ECO:0007669"/>
    <property type="project" value="UniProtKB-KW"/>
</dbReference>
<dbReference type="InterPro" id="IPR015813">
    <property type="entry name" value="Pyrv/PenolPyrv_kinase-like_dom"/>
</dbReference>
<dbReference type="Gene3D" id="3.20.20.60">
    <property type="entry name" value="Phosphoenolpyruvate-binding domains"/>
    <property type="match status" value="1"/>
</dbReference>
<organism evidence="5 6">
    <name type="scientific">Sphingomonas oligophenolica</name>
    <dbReference type="NCBI Taxonomy" id="301154"/>
    <lineage>
        <taxon>Bacteria</taxon>
        <taxon>Pseudomonadati</taxon>
        <taxon>Pseudomonadota</taxon>
        <taxon>Alphaproteobacteria</taxon>
        <taxon>Sphingomonadales</taxon>
        <taxon>Sphingomonadaceae</taxon>
        <taxon>Sphingomonas</taxon>
    </lineage>
</organism>
<keyword evidence="6" id="KW-1185">Reference proteome</keyword>
<dbReference type="SUPFAM" id="SSF51621">
    <property type="entry name" value="Phosphoenolpyruvate/pyruvate domain"/>
    <property type="match status" value="1"/>
</dbReference>
<comment type="caution">
    <text evidence="5">The sequence shown here is derived from an EMBL/GenBank/DDBJ whole genome shotgun (WGS) entry which is preliminary data.</text>
</comment>
<evidence type="ECO:0000256" key="1">
    <source>
        <dbReference type="ARBA" id="ARBA00005568"/>
    </source>
</evidence>
<dbReference type="Pfam" id="PF03328">
    <property type="entry name" value="HpcH_HpaI"/>
    <property type="match status" value="1"/>
</dbReference>
<comment type="similarity">
    <text evidence="1">Belongs to the HpcH/HpaI aldolase family.</text>
</comment>
<dbReference type="InterPro" id="IPR050251">
    <property type="entry name" value="HpcH-HpaI_aldolase"/>
</dbReference>
<feature type="domain" description="HpcH/HpaI aldolase/citrate lyase" evidence="4">
    <location>
        <begin position="27"/>
        <end position="215"/>
    </location>
</feature>
<dbReference type="EMBL" id="JBDIME010000027">
    <property type="protein sequence ID" value="MEN2792346.1"/>
    <property type="molecule type" value="Genomic_DNA"/>
</dbReference>